<name>A0ABW2UUH4_9BACI</name>
<dbReference type="Proteomes" id="UP001596620">
    <property type="component" value="Unassembled WGS sequence"/>
</dbReference>
<dbReference type="Pfam" id="PF00501">
    <property type="entry name" value="AMP-binding"/>
    <property type="match status" value="1"/>
</dbReference>
<feature type="domain" description="Carrier" evidence="4">
    <location>
        <begin position="503"/>
        <end position="578"/>
    </location>
</feature>
<comment type="caution">
    <text evidence="5">The sequence shown here is derived from an EMBL/GenBank/DDBJ whole genome shotgun (WGS) entry which is preliminary data.</text>
</comment>
<comment type="similarity">
    <text evidence="1">Belongs to the ATP-dependent AMP-binding enzyme family.</text>
</comment>
<dbReference type="InterPro" id="IPR045851">
    <property type="entry name" value="AMP-bd_C_sf"/>
</dbReference>
<dbReference type="Gene3D" id="3.30.300.30">
    <property type="match status" value="1"/>
</dbReference>
<evidence type="ECO:0000259" key="4">
    <source>
        <dbReference type="PROSITE" id="PS50075"/>
    </source>
</evidence>
<evidence type="ECO:0000256" key="1">
    <source>
        <dbReference type="ARBA" id="ARBA00006432"/>
    </source>
</evidence>
<dbReference type="InterPro" id="IPR042099">
    <property type="entry name" value="ANL_N_sf"/>
</dbReference>
<dbReference type="PANTHER" id="PTHR44845:SF6">
    <property type="entry name" value="BETA-ALANINE-ACTIVATING ENZYME"/>
    <property type="match status" value="1"/>
</dbReference>
<dbReference type="RefSeq" id="WP_382359303.1">
    <property type="nucleotide sequence ID" value="NZ_JBHTGR010000037.1"/>
</dbReference>
<keyword evidence="6" id="KW-1185">Reference proteome</keyword>
<reference evidence="6" key="1">
    <citation type="journal article" date="2019" name="Int. J. Syst. Evol. Microbiol.">
        <title>The Global Catalogue of Microorganisms (GCM) 10K type strain sequencing project: providing services to taxonomists for standard genome sequencing and annotation.</title>
        <authorList>
            <consortium name="The Broad Institute Genomics Platform"/>
            <consortium name="The Broad Institute Genome Sequencing Center for Infectious Disease"/>
            <person name="Wu L."/>
            <person name="Ma J."/>
        </authorList>
    </citation>
    <scope>NUCLEOTIDE SEQUENCE [LARGE SCALE GENOMIC DNA]</scope>
    <source>
        <strain evidence="6">JCM 30234</strain>
    </source>
</reference>
<evidence type="ECO:0000313" key="6">
    <source>
        <dbReference type="Proteomes" id="UP001596620"/>
    </source>
</evidence>
<dbReference type="PROSITE" id="PS00455">
    <property type="entry name" value="AMP_BINDING"/>
    <property type="match status" value="1"/>
</dbReference>
<dbReference type="InterPro" id="IPR009081">
    <property type="entry name" value="PP-bd_ACP"/>
</dbReference>
<dbReference type="InterPro" id="IPR010071">
    <property type="entry name" value="AA_adenyl_dom"/>
</dbReference>
<gene>
    <name evidence="5" type="ORF">ACFQU8_09755</name>
</gene>
<dbReference type="InterPro" id="IPR036736">
    <property type="entry name" value="ACP-like_sf"/>
</dbReference>
<accession>A0ABW2UUH4</accession>
<protein>
    <submittedName>
        <fullName evidence="5">Amino acid adenylation domain-containing protein</fullName>
    </submittedName>
</protein>
<dbReference type="EMBL" id="JBHTGR010000037">
    <property type="protein sequence ID" value="MFC7747511.1"/>
    <property type="molecule type" value="Genomic_DNA"/>
</dbReference>
<dbReference type="Gene3D" id="3.40.50.12780">
    <property type="entry name" value="N-terminal domain of ligase-like"/>
    <property type="match status" value="1"/>
</dbReference>
<dbReference type="CDD" id="cd05930">
    <property type="entry name" value="A_NRPS"/>
    <property type="match status" value="1"/>
</dbReference>
<dbReference type="InterPro" id="IPR020845">
    <property type="entry name" value="AMP-binding_CS"/>
</dbReference>
<dbReference type="PROSITE" id="PS50075">
    <property type="entry name" value="CARRIER"/>
    <property type="match status" value="1"/>
</dbReference>
<dbReference type="InterPro" id="IPR000873">
    <property type="entry name" value="AMP-dep_synth/lig_dom"/>
</dbReference>
<keyword evidence="2" id="KW-0596">Phosphopantetheine</keyword>
<dbReference type="SUPFAM" id="SSF56801">
    <property type="entry name" value="Acetyl-CoA synthetase-like"/>
    <property type="match status" value="1"/>
</dbReference>
<dbReference type="Pfam" id="PF00550">
    <property type="entry name" value="PP-binding"/>
    <property type="match status" value="1"/>
</dbReference>
<evidence type="ECO:0000256" key="3">
    <source>
        <dbReference type="ARBA" id="ARBA00022553"/>
    </source>
</evidence>
<dbReference type="PANTHER" id="PTHR44845">
    <property type="entry name" value="CARRIER DOMAIN-CONTAINING PROTEIN"/>
    <property type="match status" value="1"/>
</dbReference>
<dbReference type="SUPFAM" id="SSF47336">
    <property type="entry name" value="ACP-like"/>
    <property type="match status" value="1"/>
</dbReference>
<sequence>MYNIIQEFRDIAKKKPKQTALIDDSNSYSYEQVEKYTNYLADHFQNELGIKREQVVPLFMKPSNTLILTILALYKAGAAYLPISIKFPQDRINFLIEDSKSDIVLTNTNIDCQLSKINYINVNSITIQRKESFTIVDSNLAYIIYTSGSTGNPKGVCVSQDNLSHILRNMQKYYPVNTKDRYLLTTPYTFDVSVAEIFGWIKGQGSLVISSFESTSDFKKIVPYIGEYGVTHMAVSPSILEVILNTSTNKELDIMNDNLKYLMVAGEEFKVSLVSKVLDMLPNVETFNLYGPTENTIYTTHYKISNKNEDINSVPIGKELDDVKVHLLRDDFSKCDFGEIGELYISGEGVAQGYAGKEDLTKANFIEYKNDERYYKTGDLGYRDYDGNIYFKGRIDNQVQINGIRIELGEIESLIEKNIREIKFSKVIYENKKLYCFYIPHFHETLKKTYLKEKLQNIMPSYMVPNILQEVEEFPFNVNGKIDIQKLLQSTRGNGENENDKNEVLSENEEKIRTIFSNILNSSNISKFENFFDLGGDSLDNIQAIISIEEEFSCVLDDDFMYNYPTVKEIGSYFGDSNKNIGKAEFTNGLIEDTISDIERTIEVNNSLINTSKQTDKHGTYYYQKAYIHHKFDSNIEVEMKVKKSREIGEIVEAIRKIISNNLLLRCTLDFEGEGLYFKEFCDLDQVRIPVYDINETDSLKEIKDTIHENLSNNHLNSILHQPVIIFNGKEFNVVWVLSHNIADFSNVHVLKSQFHKILRNEDYKDNNGNYFDFIEYISENNERPKEVLDYDITKQIDRANKIDDWKEKVNSGLTVLRYANNTQKSSNETINEINYYTSKLLLEQLGENELSFRSIFNIRSFEKFDFNSELGDFHSSITFPAFKAENYTDYLQRINNILDLYKTGFNPMYTAYKDYPFMNDYQSKLSEIYDKNPILQTNYLGNIKGNELYETIKSLNKTLEQLEKFPINRIYVTAFTTQGFVYLVFLTNPNFGEKILTDNGIEVLSLEKDFSFSN</sequence>
<evidence type="ECO:0000313" key="5">
    <source>
        <dbReference type="EMBL" id="MFC7747511.1"/>
    </source>
</evidence>
<proteinExistence type="inferred from homology"/>
<dbReference type="NCBIfam" id="TIGR01733">
    <property type="entry name" value="AA-adenyl-dom"/>
    <property type="match status" value="1"/>
</dbReference>
<organism evidence="5 6">
    <name type="scientific">Lentibacillus kimchii</name>
    <dbReference type="NCBI Taxonomy" id="1542911"/>
    <lineage>
        <taxon>Bacteria</taxon>
        <taxon>Bacillati</taxon>
        <taxon>Bacillota</taxon>
        <taxon>Bacilli</taxon>
        <taxon>Bacillales</taxon>
        <taxon>Bacillaceae</taxon>
        <taxon>Lentibacillus</taxon>
    </lineage>
</organism>
<keyword evidence="3" id="KW-0597">Phosphoprotein</keyword>
<dbReference type="Gene3D" id="1.10.1200.10">
    <property type="entry name" value="ACP-like"/>
    <property type="match status" value="1"/>
</dbReference>
<evidence type="ECO:0000256" key="2">
    <source>
        <dbReference type="ARBA" id="ARBA00022450"/>
    </source>
</evidence>